<gene>
    <name evidence="1" type="ORF">PXEA_LOCUS9000</name>
</gene>
<dbReference type="AlphaFoldDB" id="A0A3S5CKD6"/>
<reference evidence="1" key="1">
    <citation type="submission" date="2018-11" db="EMBL/GenBank/DDBJ databases">
        <authorList>
            <consortium name="Pathogen Informatics"/>
        </authorList>
    </citation>
    <scope>NUCLEOTIDE SEQUENCE</scope>
</reference>
<accession>A0A3S5CKD6</accession>
<protein>
    <submittedName>
        <fullName evidence="1">Uncharacterized protein</fullName>
    </submittedName>
</protein>
<comment type="caution">
    <text evidence="1">The sequence shown here is derived from an EMBL/GenBank/DDBJ whole genome shotgun (WGS) entry which is preliminary data.</text>
</comment>
<proteinExistence type="predicted"/>
<sequence>MAKLRKQGQRRHALIHELFLLQQGGPLLLPVRATKETILGRFSIRGIRLGLKSFVPQVQTTAEHSFSASQRARKSASTQQGGLAVICVGRDCYGHCSALAAWRQQAANWGCNYIVEAQEGCQGIHQNGDKSGSRSYGGADSNSENFSPIGCLRRGHASRAVQYHLLILIKYGLLGNLLLQKA</sequence>
<dbReference type="EMBL" id="CAAALY010025038">
    <property type="protein sequence ID" value="VEL15560.1"/>
    <property type="molecule type" value="Genomic_DNA"/>
</dbReference>
<organism evidence="1 2">
    <name type="scientific">Protopolystoma xenopodis</name>
    <dbReference type="NCBI Taxonomy" id="117903"/>
    <lineage>
        <taxon>Eukaryota</taxon>
        <taxon>Metazoa</taxon>
        <taxon>Spiralia</taxon>
        <taxon>Lophotrochozoa</taxon>
        <taxon>Platyhelminthes</taxon>
        <taxon>Monogenea</taxon>
        <taxon>Polyopisthocotylea</taxon>
        <taxon>Polystomatidea</taxon>
        <taxon>Polystomatidae</taxon>
        <taxon>Protopolystoma</taxon>
    </lineage>
</organism>
<evidence type="ECO:0000313" key="2">
    <source>
        <dbReference type="Proteomes" id="UP000784294"/>
    </source>
</evidence>
<evidence type="ECO:0000313" key="1">
    <source>
        <dbReference type="EMBL" id="VEL15560.1"/>
    </source>
</evidence>
<dbReference type="Proteomes" id="UP000784294">
    <property type="component" value="Unassembled WGS sequence"/>
</dbReference>
<name>A0A3S5CKD6_9PLAT</name>
<keyword evidence="2" id="KW-1185">Reference proteome</keyword>